<evidence type="ECO:0000313" key="3">
    <source>
        <dbReference type="Proteomes" id="UP001265700"/>
    </source>
</evidence>
<evidence type="ECO:0000256" key="1">
    <source>
        <dbReference type="SAM" id="Phobius"/>
    </source>
</evidence>
<evidence type="ECO:0008006" key="4">
    <source>
        <dbReference type="Google" id="ProtNLM"/>
    </source>
</evidence>
<feature type="transmembrane region" description="Helical" evidence="1">
    <location>
        <begin position="20"/>
        <end position="37"/>
    </location>
</feature>
<proteinExistence type="predicted"/>
<dbReference type="Proteomes" id="UP001265700">
    <property type="component" value="Unassembled WGS sequence"/>
</dbReference>
<gene>
    <name evidence="2" type="ORF">J2W49_003186</name>
</gene>
<comment type="caution">
    <text evidence="2">The sequence shown here is derived from an EMBL/GenBank/DDBJ whole genome shotgun (WGS) entry which is preliminary data.</text>
</comment>
<protein>
    <recommendedName>
        <fullName evidence="4">Toxin CptA</fullName>
    </recommendedName>
</protein>
<organism evidence="2 3">
    <name type="scientific">Hydrogenophaga palleronii</name>
    <dbReference type="NCBI Taxonomy" id="65655"/>
    <lineage>
        <taxon>Bacteria</taxon>
        <taxon>Pseudomonadati</taxon>
        <taxon>Pseudomonadota</taxon>
        <taxon>Betaproteobacteria</taxon>
        <taxon>Burkholderiales</taxon>
        <taxon>Comamonadaceae</taxon>
        <taxon>Hydrogenophaga</taxon>
    </lineage>
</organism>
<dbReference type="RefSeq" id="WP_310318142.1">
    <property type="nucleotide sequence ID" value="NZ_JAVDWU010000006.1"/>
</dbReference>
<sequence length="160" mass="18215">MRSAPSVVYPVGRCAFHGRLLLVLSALGLATCTGWAGSASGRYFWESTWAGLGLWALWSAWVFNAWWRTPVGALHWDSLAMPFGESLRAGAWHWHTNGEEEGVRLEILESVLDCQSCVLLRLKASNRRATWVWVERHRAPTRWDDLRRALIATRRRLKAS</sequence>
<feature type="transmembrane region" description="Helical" evidence="1">
    <location>
        <begin position="49"/>
        <end position="67"/>
    </location>
</feature>
<keyword evidence="1" id="KW-0472">Membrane</keyword>
<reference evidence="2 3" key="1">
    <citation type="submission" date="2023-07" db="EMBL/GenBank/DDBJ databases">
        <title>Sorghum-associated microbial communities from plants grown in Nebraska, USA.</title>
        <authorList>
            <person name="Schachtman D."/>
        </authorList>
    </citation>
    <scope>NUCLEOTIDE SEQUENCE [LARGE SCALE GENOMIC DNA]</scope>
    <source>
        <strain evidence="2 3">4249</strain>
    </source>
</reference>
<dbReference type="EMBL" id="JAVDWU010000006">
    <property type="protein sequence ID" value="MDR7151213.1"/>
    <property type="molecule type" value="Genomic_DNA"/>
</dbReference>
<accession>A0ABU1WPK8</accession>
<keyword evidence="3" id="KW-1185">Reference proteome</keyword>
<evidence type="ECO:0000313" key="2">
    <source>
        <dbReference type="EMBL" id="MDR7151213.1"/>
    </source>
</evidence>
<keyword evidence="1" id="KW-1133">Transmembrane helix</keyword>
<keyword evidence="1" id="KW-0812">Transmembrane</keyword>
<name>A0ABU1WPK8_9BURK</name>